<protein>
    <submittedName>
        <fullName evidence="2">Uncharacterized protein</fullName>
    </submittedName>
</protein>
<dbReference type="AlphaFoldDB" id="A0AA88E9C3"/>
<organism evidence="2 3">
    <name type="scientific">Ficus carica</name>
    <name type="common">Common fig</name>
    <dbReference type="NCBI Taxonomy" id="3494"/>
    <lineage>
        <taxon>Eukaryota</taxon>
        <taxon>Viridiplantae</taxon>
        <taxon>Streptophyta</taxon>
        <taxon>Embryophyta</taxon>
        <taxon>Tracheophyta</taxon>
        <taxon>Spermatophyta</taxon>
        <taxon>Magnoliopsida</taxon>
        <taxon>eudicotyledons</taxon>
        <taxon>Gunneridae</taxon>
        <taxon>Pentapetalae</taxon>
        <taxon>rosids</taxon>
        <taxon>fabids</taxon>
        <taxon>Rosales</taxon>
        <taxon>Moraceae</taxon>
        <taxon>Ficeae</taxon>
        <taxon>Ficus</taxon>
    </lineage>
</organism>
<comment type="caution">
    <text evidence="2">The sequence shown here is derived from an EMBL/GenBank/DDBJ whole genome shotgun (WGS) entry which is preliminary data.</text>
</comment>
<gene>
    <name evidence="2" type="ORF">TIFTF001_039543</name>
</gene>
<proteinExistence type="predicted"/>
<feature type="region of interest" description="Disordered" evidence="1">
    <location>
        <begin position="54"/>
        <end position="74"/>
    </location>
</feature>
<name>A0AA88E9C3_FICCA</name>
<evidence type="ECO:0000313" key="3">
    <source>
        <dbReference type="Proteomes" id="UP001187192"/>
    </source>
</evidence>
<evidence type="ECO:0000313" key="2">
    <source>
        <dbReference type="EMBL" id="GMN70502.1"/>
    </source>
</evidence>
<evidence type="ECO:0000256" key="1">
    <source>
        <dbReference type="SAM" id="MobiDB-lite"/>
    </source>
</evidence>
<reference evidence="2" key="1">
    <citation type="submission" date="2023-07" db="EMBL/GenBank/DDBJ databases">
        <title>draft genome sequence of fig (Ficus carica).</title>
        <authorList>
            <person name="Takahashi T."/>
            <person name="Nishimura K."/>
        </authorList>
    </citation>
    <scope>NUCLEOTIDE SEQUENCE</scope>
</reference>
<accession>A0AA88E9C3</accession>
<dbReference type="EMBL" id="BTGU01001166">
    <property type="protein sequence ID" value="GMN70502.1"/>
    <property type="molecule type" value="Genomic_DNA"/>
</dbReference>
<dbReference type="Proteomes" id="UP001187192">
    <property type="component" value="Unassembled WGS sequence"/>
</dbReference>
<keyword evidence="3" id="KW-1185">Reference proteome</keyword>
<sequence>MVLPICQHSSFRRLLASSSWDTLGIDHDPWNFLGGNIWQVCRLLIVRRPLRPPVRSNPRKPSSHSTSTEEWQVGNDACIGQEEKEEEVVVRIRSKWYTCISIPLTPYLLARLLKGDKVGLRLESRIDLGCLTSLLQSRPIEDSTFEEMIQRSIDGEAWLIERWEELIKLRLPMFSPFDFTLKLHCMFQHPFGCVGTHVRTSNDGWSTPVLHRQNCYHWSRCSSILRPHPQ</sequence>